<evidence type="ECO:0000259" key="7">
    <source>
        <dbReference type="PROSITE" id="PS00624"/>
    </source>
</evidence>
<comment type="similarity">
    <text evidence="2 5">Belongs to the GMC oxidoreductase family.</text>
</comment>
<accession>A0ABV9H7K2</accession>
<dbReference type="Pfam" id="PF00732">
    <property type="entry name" value="GMC_oxred_N"/>
    <property type="match status" value="1"/>
</dbReference>
<evidence type="ECO:0000313" key="9">
    <source>
        <dbReference type="Proteomes" id="UP001596042"/>
    </source>
</evidence>
<dbReference type="Gene3D" id="3.30.560.10">
    <property type="entry name" value="Glucose Oxidase, domain 3"/>
    <property type="match status" value="1"/>
</dbReference>
<dbReference type="EMBL" id="JBHSEL010000053">
    <property type="protein sequence ID" value="MFC4625231.1"/>
    <property type="molecule type" value="Genomic_DNA"/>
</dbReference>
<dbReference type="PANTHER" id="PTHR11552">
    <property type="entry name" value="GLUCOSE-METHANOL-CHOLINE GMC OXIDOREDUCTASE"/>
    <property type="match status" value="1"/>
</dbReference>
<protein>
    <submittedName>
        <fullName evidence="8">Choline dehydrogenase</fullName>
        <ecNumber evidence="8">1.1.99.1</ecNumber>
    </submittedName>
</protein>
<dbReference type="PROSITE" id="PS00624">
    <property type="entry name" value="GMC_OXRED_2"/>
    <property type="match status" value="1"/>
</dbReference>
<dbReference type="RefSeq" id="WP_374829502.1">
    <property type="nucleotide sequence ID" value="NZ_JBHEEZ010000001.1"/>
</dbReference>
<organism evidence="8 9">
    <name type="scientific">Daeguia caeni</name>
    <dbReference type="NCBI Taxonomy" id="439612"/>
    <lineage>
        <taxon>Bacteria</taxon>
        <taxon>Pseudomonadati</taxon>
        <taxon>Pseudomonadota</taxon>
        <taxon>Alphaproteobacteria</taxon>
        <taxon>Hyphomicrobiales</taxon>
        <taxon>Brucellaceae</taxon>
        <taxon>Daeguia</taxon>
    </lineage>
</organism>
<dbReference type="InterPro" id="IPR007867">
    <property type="entry name" value="GMC_OxRtase_C"/>
</dbReference>
<dbReference type="InterPro" id="IPR036188">
    <property type="entry name" value="FAD/NAD-bd_sf"/>
</dbReference>
<gene>
    <name evidence="8" type="ORF">ACFO1V_08350</name>
</gene>
<dbReference type="InterPro" id="IPR012132">
    <property type="entry name" value="GMC_OxRdtase"/>
</dbReference>
<sequence length="548" mass="60175">MSTVERFDYVIVGAGSAGSVLANRLSADPAVKVLVLEAGGPDRRWDFRINMPAALVYPLQGKTYNWQFLSEPVDELNGRQFPYFRGKVLGGSSTINGMVYVRGNAMDFDNWAAEPGLEHWSYRHCLPYFRRSETYSRGGDAYRGDSGPLHVSRGVPESILYDVFLEAAKEAGYYENPDINGYRQEGFGYFDATIHEGVRESAARAYLHPAMKTRKNLTVVTGAMVASIVMQNGRASGVAYKSEGQSRVAEVNEEVILCAGAIQSPQVLMLSGIGPADELRRHGVEVRVDLPGVGQNLADHLEWIVSYRCKKPVSYFEATKPLKQAVIGAEWLTKGTGLGASNFFEAGGFLKSSPEKPYPDVHLHFVGLAAEYSGRLSAPGHSFQVHLSPGLPASRGFVTLRSSDPLEPPVIQPNYMTEEVDWIDARNAIERSFEVLEQSALAEFRGERILPDVDLKDKAGLDRFIRQHAETGYHYAGTCRMGEGPNAVVDGQLRVHGTRGLRVVDASVMPRPTNGNTNAPTIMIAEKAADMILRREPLAPSDAPVYYG</sequence>
<dbReference type="EC" id="1.1.99.1" evidence="8"/>
<feature type="domain" description="Glucose-methanol-choline oxidoreductase N-terminal" evidence="6">
    <location>
        <begin position="86"/>
        <end position="109"/>
    </location>
</feature>
<evidence type="ECO:0000256" key="3">
    <source>
        <dbReference type="ARBA" id="ARBA00022630"/>
    </source>
</evidence>
<dbReference type="Proteomes" id="UP001596042">
    <property type="component" value="Unassembled WGS sequence"/>
</dbReference>
<dbReference type="PANTHER" id="PTHR11552:SF147">
    <property type="entry name" value="CHOLINE DEHYDROGENASE, MITOCHONDRIAL"/>
    <property type="match status" value="1"/>
</dbReference>
<name>A0ABV9H7K2_9HYPH</name>
<proteinExistence type="inferred from homology"/>
<keyword evidence="3 5" id="KW-0285">Flavoprotein</keyword>
<keyword evidence="8" id="KW-0560">Oxidoreductase</keyword>
<dbReference type="Gene3D" id="3.50.50.60">
    <property type="entry name" value="FAD/NAD(P)-binding domain"/>
    <property type="match status" value="1"/>
</dbReference>
<dbReference type="PIRSF" id="PIRSF000137">
    <property type="entry name" value="Alcohol_oxidase"/>
    <property type="match status" value="1"/>
</dbReference>
<dbReference type="PROSITE" id="PS00623">
    <property type="entry name" value="GMC_OXRED_1"/>
    <property type="match status" value="1"/>
</dbReference>
<evidence type="ECO:0000259" key="6">
    <source>
        <dbReference type="PROSITE" id="PS00623"/>
    </source>
</evidence>
<evidence type="ECO:0000256" key="2">
    <source>
        <dbReference type="ARBA" id="ARBA00010790"/>
    </source>
</evidence>
<dbReference type="NCBIfam" id="NF002550">
    <property type="entry name" value="PRK02106.1"/>
    <property type="match status" value="1"/>
</dbReference>
<evidence type="ECO:0000256" key="4">
    <source>
        <dbReference type="ARBA" id="ARBA00022827"/>
    </source>
</evidence>
<dbReference type="SUPFAM" id="SSF51905">
    <property type="entry name" value="FAD/NAD(P)-binding domain"/>
    <property type="match status" value="1"/>
</dbReference>
<evidence type="ECO:0000256" key="1">
    <source>
        <dbReference type="ARBA" id="ARBA00001974"/>
    </source>
</evidence>
<dbReference type="SUPFAM" id="SSF54373">
    <property type="entry name" value="FAD-linked reductases, C-terminal domain"/>
    <property type="match status" value="1"/>
</dbReference>
<comment type="cofactor">
    <cofactor evidence="1">
        <name>FAD</name>
        <dbReference type="ChEBI" id="CHEBI:57692"/>
    </cofactor>
</comment>
<evidence type="ECO:0000313" key="8">
    <source>
        <dbReference type="EMBL" id="MFC4625231.1"/>
    </source>
</evidence>
<dbReference type="Pfam" id="PF05199">
    <property type="entry name" value="GMC_oxred_C"/>
    <property type="match status" value="1"/>
</dbReference>
<keyword evidence="9" id="KW-1185">Reference proteome</keyword>
<dbReference type="GO" id="GO:0008812">
    <property type="term" value="F:choline dehydrogenase activity"/>
    <property type="evidence" value="ECO:0007669"/>
    <property type="project" value="UniProtKB-EC"/>
</dbReference>
<feature type="domain" description="Glucose-methanol-choline oxidoreductase N-terminal" evidence="7">
    <location>
        <begin position="260"/>
        <end position="274"/>
    </location>
</feature>
<dbReference type="InterPro" id="IPR000172">
    <property type="entry name" value="GMC_OxRdtase_N"/>
</dbReference>
<reference evidence="9" key="1">
    <citation type="journal article" date="2019" name="Int. J. Syst. Evol. Microbiol.">
        <title>The Global Catalogue of Microorganisms (GCM) 10K type strain sequencing project: providing services to taxonomists for standard genome sequencing and annotation.</title>
        <authorList>
            <consortium name="The Broad Institute Genomics Platform"/>
            <consortium name="The Broad Institute Genome Sequencing Center for Infectious Disease"/>
            <person name="Wu L."/>
            <person name="Ma J."/>
        </authorList>
    </citation>
    <scope>NUCLEOTIDE SEQUENCE [LARGE SCALE GENOMIC DNA]</scope>
    <source>
        <strain evidence="9">CGMCC 1.15731</strain>
    </source>
</reference>
<comment type="caution">
    <text evidence="8">The sequence shown here is derived from an EMBL/GenBank/DDBJ whole genome shotgun (WGS) entry which is preliminary data.</text>
</comment>
<keyword evidence="4 5" id="KW-0274">FAD</keyword>
<evidence type="ECO:0000256" key="5">
    <source>
        <dbReference type="RuleBase" id="RU003968"/>
    </source>
</evidence>